<reference evidence="1 2" key="1">
    <citation type="submission" date="2020-08" db="EMBL/GenBank/DDBJ databases">
        <title>Genomic Encyclopedia of Type Strains, Phase IV (KMG-V): Genome sequencing to study the core and pangenomes of soil and plant-associated prokaryotes.</title>
        <authorList>
            <person name="Whitman W."/>
        </authorList>
    </citation>
    <scope>NUCLEOTIDE SEQUENCE [LARGE SCALE GENOMIC DNA]</scope>
    <source>
        <strain evidence="1 2">S3M1</strain>
    </source>
</reference>
<evidence type="ECO:0008006" key="3">
    <source>
        <dbReference type="Google" id="ProtNLM"/>
    </source>
</evidence>
<evidence type="ECO:0000313" key="1">
    <source>
        <dbReference type="EMBL" id="MBB5635772.1"/>
    </source>
</evidence>
<proteinExistence type="predicted"/>
<evidence type="ECO:0000313" key="2">
    <source>
        <dbReference type="Proteomes" id="UP000537204"/>
    </source>
</evidence>
<dbReference type="Gene3D" id="2.40.128.410">
    <property type="match status" value="1"/>
</dbReference>
<comment type="caution">
    <text evidence="1">The sequence shown here is derived from an EMBL/GenBank/DDBJ whole genome shotgun (WGS) entry which is preliminary data.</text>
</comment>
<dbReference type="EMBL" id="JACHCE010000002">
    <property type="protein sequence ID" value="MBB5635772.1"/>
    <property type="molecule type" value="Genomic_DNA"/>
</dbReference>
<dbReference type="InterPro" id="IPR025347">
    <property type="entry name" value="DUF4251"/>
</dbReference>
<dbReference type="Proteomes" id="UP000537204">
    <property type="component" value="Unassembled WGS sequence"/>
</dbReference>
<organism evidence="1 2">
    <name type="scientific">Pedobacter cryoconitis</name>
    <dbReference type="NCBI Taxonomy" id="188932"/>
    <lineage>
        <taxon>Bacteria</taxon>
        <taxon>Pseudomonadati</taxon>
        <taxon>Bacteroidota</taxon>
        <taxon>Sphingobacteriia</taxon>
        <taxon>Sphingobacteriales</taxon>
        <taxon>Sphingobacteriaceae</taxon>
        <taxon>Pedobacter</taxon>
    </lineage>
</organism>
<accession>A0A7W8ZKM2</accession>
<name>A0A7W8ZKM2_9SPHI</name>
<gene>
    <name evidence="1" type="ORF">HDE68_001660</name>
</gene>
<dbReference type="AlphaFoldDB" id="A0A7W8ZKM2"/>
<protein>
    <recommendedName>
        <fullName evidence="3">DUF4251 domain-containing protein</fullName>
    </recommendedName>
</protein>
<dbReference type="Pfam" id="PF14059">
    <property type="entry name" value="DUF4251"/>
    <property type="match status" value="1"/>
</dbReference>
<sequence length="181" mass="19931">METFKNFLIITLLFSGLQLKAQTNQETTAKVIGDKNYVFAATSASPLNAADINNVMSRMPGYVGNGGNINLNGSNYDLSVTPDSLVAYLPYYGRSYTPKIGDPNDSGIKFTSKDFSYKSTKTKKGGWLIQMTPKDVKDNYKLTLSVTKTGNASLTITSNSQQSITYNGNINWPKVKKENRQ</sequence>
<dbReference type="RefSeq" id="WP_183880800.1">
    <property type="nucleotide sequence ID" value="NZ_JACHCE010000002.1"/>
</dbReference>